<dbReference type="InterPro" id="IPR023198">
    <property type="entry name" value="PGP-like_dom2"/>
</dbReference>
<feature type="region of interest" description="Disordered" evidence="1">
    <location>
        <begin position="195"/>
        <end position="214"/>
    </location>
</feature>
<name>A0AAX4PNN4_9CHLO</name>
<organism evidence="2 3">
    <name type="scientific">Chloropicon roscoffensis</name>
    <dbReference type="NCBI Taxonomy" id="1461544"/>
    <lineage>
        <taxon>Eukaryota</taxon>
        <taxon>Viridiplantae</taxon>
        <taxon>Chlorophyta</taxon>
        <taxon>Chloropicophyceae</taxon>
        <taxon>Chloropicales</taxon>
        <taxon>Chloropicaceae</taxon>
        <taxon>Chloropicon</taxon>
    </lineage>
</organism>
<accession>A0AAX4PNN4</accession>
<reference evidence="2 3" key="1">
    <citation type="submission" date="2024-03" db="EMBL/GenBank/DDBJ databases">
        <title>Complete genome sequence of the green alga Chloropicon roscoffensis RCC1871.</title>
        <authorList>
            <person name="Lemieux C."/>
            <person name="Pombert J.-F."/>
            <person name="Otis C."/>
            <person name="Turmel M."/>
        </authorList>
    </citation>
    <scope>NUCLEOTIDE SEQUENCE [LARGE SCALE GENOMIC DNA]</scope>
    <source>
        <strain evidence="2 3">RCC1871</strain>
    </source>
</reference>
<evidence type="ECO:0000313" key="3">
    <source>
        <dbReference type="Proteomes" id="UP001472866"/>
    </source>
</evidence>
<dbReference type="SFLD" id="SFLDG01129">
    <property type="entry name" value="C1.5:_HAD__Beta-PGM__Phosphata"/>
    <property type="match status" value="1"/>
</dbReference>
<dbReference type="Pfam" id="PF00702">
    <property type="entry name" value="Hydrolase"/>
    <property type="match status" value="1"/>
</dbReference>
<evidence type="ECO:0000256" key="1">
    <source>
        <dbReference type="SAM" id="MobiDB-lite"/>
    </source>
</evidence>
<dbReference type="InterPro" id="IPR023214">
    <property type="entry name" value="HAD_sf"/>
</dbReference>
<dbReference type="EMBL" id="CP151519">
    <property type="protein sequence ID" value="WZN67280.1"/>
    <property type="molecule type" value="Genomic_DNA"/>
</dbReference>
<keyword evidence="3" id="KW-1185">Reference proteome</keyword>
<gene>
    <name evidence="2" type="ORF">HKI87_19g88530</name>
</gene>
<dbReference type="Gene3D" id="3.40.50.1000">
    <property type="entry name" value="HAD superfamily/HAD-like"/>
    <property type="match status" value="1"/>
</dbReference>
<sequence>MAAHGLRDDCVLVTFDIDGTLIESEGPDANLIHKNAFAIGFEFLGLQGASIEDCKHHGMTDPLIIQLIVEHHRGKGGILNQQDMDQAMGAMCAYAEAKAKESEGAAGIGLRALPGVREALESLGPPCFHCALTTGNLEPIAWMKMEALGLKSHFDAPLLGGFGSDYWGKDPTKGAEDRAQLLRVAHQRWVEAIAPAGDLQGSTPSTSSPRDHVHVGDSPYDIKAAVLAGAMPVGVTTGIFTEADLREAYEGCFEGSGSPERDLLVIRDFDRDFDVFWEALCTFFRRVKPNAMAMPERK</sequence>
<dbReference type="InterPro" id="IPR036412">
    <property type="entry name" value="HAD-like_sf"/>
</dbReference>
<protein>
    <submittedName>
        <fullName evidence="2">Haloacid dehalogenase</fullName>
    </submittedName>
</protein>
<dbReference type="PANTHER" id="PTHR43885">
    <property type="entry name" value="HALOACID DEHALOGENASE-LIKE HYDROLASE"/>
    <property type="match status" value="1"/>
</dbReference>
<proteinExistence type="predicted"/>
<dbReference type="AlphaFoldDB" id="A0AAX4PNN4"/>
<dbReference type="Proteomes" id="UP001472866">
    <property type="component" value="Chromosome 19"/>
</dbReference>
<evidence type="ECO:0000313" key="2">
    <source>
        <dbReference type="EMBL" id="WZN67280.1"/>
    </source>
</evidence>
<dbReference type="Gene3D" id="1.10.150.240">
    <property type="entry name" value="Putative phosphatase, domain 2"/>
    <property type="match status" value="1"/>
</dbReference>
<dbReference type="PANTHER" id="PTHR43885:SF1">
    <property type="entry name" value="SUPERFAMILY HYDROLASE, PUTATIVE (AFU_ORTHOLOGUE AFUA_4G13290)-RELATED"/>
    <property type="match status" value="1"/>
</dbReference>
<dbReference type="SFLD" id="SFLDS00003">
    <property type="entry name" value="Haloacid_Dehalogenase"/>
    <property type="match status" value="1"/>
</dbReference>
<dbReference type="SUPFAM" id="SSF56784">
    <property type="entry name" value="HAD-like"/>
    <property type="match status" value="1"/>
</dbReference>